<organism evidence="1 2">
    <name type="scientific">Cinchona calisaya</name>
    <dbReference type="NCBI Taxonomy" id="153742"/>
    <lineage>
        <taxon>Eukaryota</taxon>
        <taxon>Viridiplantae</taxon>
        <taxon>Streptophyta</taxon>
        <taxon>Embryophyta</taxon>
        <taxon>Tracheophyta</taxon>
        <taxon>Spermatophyta</taxon>
        <taxon>Magnoliopsida</taxon>
        <taxon>eudicotyledons</taxon>
        <taxon>Gunneridae</taxon>
        <taxon>Pentapetalae</taxon>
        <taxon>asterids</taxon>
        <taxon>lamiids</taxon>
        <taxon>Gentianales</taxon>
        <taxon>Rubiaceae</taxon>
        <taxon>Cinchonoideae</taxon>
        <taxon>Cinchoneae</taxon>
        <taxon>Cinchona</taxon>
    </lineage>
</organism>
<reference evidence="1 2" key="1">
    <citation type="submission" date="2024-11" db="EMBL/GenBank/DDBJ databases">
        <title>A near-complete genome assembly of Cinchona calisaya.</title>
        <authorList>
            <person name="Lian D.C."/>
            <person name="Zhao X.W."/>
            <person name="Wei L."/>
        </authorList>
    </citation>
    <scope>NUCLEOTIDE SEQUENCE [LARGE SCALE GENOMIC DNA]</scope>
    <source>
        <tissue evidence="1">Nenye</tissue>
    </source>
</reference>
<keyword evidence="2" id="KW-1185">Reference proteome</keyword>
<evidence type="ECO:0000313" key="1">
    <source>
        <dbReference type="EMBL" id="KAL3533085.1"/>
    </source>
</evidence>
<sequence>MESKHIFEVEKMKRETRQLTKDLNLKMEGLSRSRLEALTDELVTFCFYAGRLTYKAGRLTYKKALEDVATKYPNHPLDFKSFSKYTADLSREQGTLSSDQHSVPSLLQFVFSSSLKSSSSVSSFFESLSA</sequence>
<proteinExistence type="predicted"/>
<comment type="caution">
    <text evidence="1">The sequence shown here is derived from an EMBL/GenBank/DDBJ whole genome shotgun (WGS) entry which is preliminary data.</text>
</comment>
<evidence type="ECO:0000313" key="2">
    <source>
        <dbReference type="Proteomes" id="UP001630127"/>
    </source>
</evidence>
<dbReference type="EMBL" id="JBJUIK010000003">
    <property type="protein sequence ID" value="KAL3533085.1"/>
    <property type="molecule type" value="Genomic_DNA"/>
</dbReference>
<dbReference type="AlphaFoldDB" id="A0ABD3APH1"/>
<gene>
    <name evidence="1" type="ORF">ACH5RR_006606</name>
</gene>
<protein>
    <submittedName>
        <fullName evidence="1">Uncharacterized protein</fullName>
    </submittedName>
</protein>
<name>A0ABD3APH1_9GENT</name>
<accession>A0ABD3APH1</accession>
<dbReference type="Proteomes" id="UP001630127">
    <property type="component" value="Unassembled WGS sequence"/>
</dbReference>